<protein>
    <submittedName>
        <fullName evidence="1">Uncharacterized protein</fullName>
    </submittedName>
</protein>
<proteinExistence type="predicted"/>
<evidence type="ECO:0000313" key="1">
    <source>
        <dbReference type="EMBL" id="QOX62216.1"/>
    </source>
</evidence>
<evidence type="ECO:0000313" key="2">
    <source>
        <dbReference type="Proteomes" id="UP000594014"/>
    </source>
</evidence>
<organism evidence="1 2">
    <name type="scientific">Anoxybacterium hadale</name>
    <dbReference type="NCBI Taxonomy" id="3408580"/>
    <lineage>
        <taxon>Bacteria</taxon>
        <taxon>Bacillati</taxon>
        <taxon>Bacillota</taxon>
        <taxon>Clostridia</taxon>
        <taxon>Peptostreptococcales</taxon>
        <taxon>Anaerovoracaceae</taxon>
        <taxon>Anoxybacterium</taxon>
    </lineage>
</organism>
<name>A0ACD1A753_9FIRM</name>
<dbReference type="Proteomes" id="UP000594014">
    <property type="component" value="Chromosome"/>
</dbReference>
<dbReference type="EMBL" id="CP042469">
    <property type="protein sequence ID" value="QOX62216.1"/>
    <property type="molecule type" value="Genomic_DNA"/>
</dbReference>
<accession>A0ACD1A753</accession>
<keyword evidence="2" id="KW-1185">Reference proteome</keyword>
<sequence>MKKKIIIAALAMALLPVLAACAGTDVVGSESVNSFQKVLTAMDQNVIEDEMNGGWALVSPDGTERFIWSRDYSSGNPHDVMLEFDAKPFLDAGLDPSKLAPGILVEDKIMVGSDLGDEKLSYKGDVTPLASYEKLVELYRDRIKYHADLDHYGVNVGDRNMFEWAKDMSTNDKDIVFVVDPAQFIDAGVEPEKVEGWVFAKVKVMDENGKPIEVDKFLKPFSIQ</sequence>
<gene>
    <name evidence="1" type="ORF">FRZ06_02030</name>
</gene>
<reference evidence="1" key="1">
    <citation type="submission" date="2019-08" db="EMBL/GenBank/DDBJ databases">
        <title>Genome sequence of Clostridiales bacterium MT110.</title>
        <authorList>
            <person name="Cao J."/>
        </authorList>
    </citation>
    <scope>NUCLEOTIDE SEQUENCE</scope>
    <source>
        <strain evidence="1">MT110</strain>
    </source>
</reference>